<dbReference type="CDD" id="cd02019">
    <property type="entry name" value="NK"/>
    <property type="match status" value="1"/>
</dbReference>
<proteinExistence type="inferred from homology"/>
<dbReference type="GO" id="GO:0015949">
    <property type="term" value="P:nucleobase-containing small molecule interconversion"/>
    <property type="evidence" value="ECO:0007669"/>
    <property type="project" value="TreeGrafter"/>
</dbReference>
<gene>
    <name evidence="8" type="primary">cmk</name>
    <name evidence="10" type="ORF">IAC56_06940</name>
</gene>
<evidence type="ECO:0000256" key="1">
    <source>
        <dbReference type="ARBA" id="ARBA00009427"/>
    </source>
</evidence>
<dbReference type="GO" id="GO:0006220">
    <property type="term" value="P:pyrimidine nucleotide metabolic process"/>
    <property type="evidence" value="ECO:0007669"/>
    <property type="project" value="UniProtKB-UniRule"/>
</dbReference>
<dbReference type="AlphaFoldDB" id="A0A9D1IIM4"/>
<dbReference type="Gene3D" id="3.40.50.300">
    <property type="entry name" value="P-loop containing nucleotide triphosphate hydrolases"/>
    <property type="match status" value="1"/>
</dbReference>
<keyword evidence="5 8" id="KW-0067">ATP-binding</keyword>
<feature type="binding site" evidence="8">
    <location>
        <begin position="9"/>
        <end position="17"/>
    </location>
    <ligand>
        <name>ATP</name>
        <dbReference type="ChEBI" id="CHEBI:30616"/>
    </ligand>
</feature>
<dbReference type="InterPro" id="IPR011994">
    <property type="entry name" value="Cytidylate_kinase_dom"/>
</dbReference>
<comment type="catalytic activity">
    <reaction evidence="7 8">
        <text>CMP + ATP = CDP + ADP</text>
        <dbReference type="Rhea" id="RHEA:11600"/>
        <dbReference type="ChEBI" id="CHEBI:30616"/>
        <dbReference type="ChEBI" id="CHEBI:58069"/>
        <dbReference type="ChEBI" id="CHEBI:60377"/>
        <dbReference type="ChEBI" id="CHEBI:456216"/>
        <dbReference type="EC" id="2.7.4.25"/>
    </reaction>
</comment>
<dbReference type="PANTHER" id="PTHR21299:SF2">
    <property type="entry name" value="CYTIDYLATE KINASE"/>
    <property type="match status" value="1"/>
</dbReference>
<reference evidence="10" key="1">
    <citation type="submission" date="2020-10" db="EMBL/GenBank/DDBJ databases">
        <authorList>
            <person name="Gilroy R."/>
        </authorList>
    </citation>
    <scope>NUCLEOTIDE SEQUENCE</scope>
    <source>
        <strain evidence="10">7463</strain>
    </source>
</reference>
<dbReference type="NCBIfam" id="TIGR00017">
    <property type="entry name" value="cmk"/>
    <property type="match status" value="1"/>
</dbReference>
<evidence type="ECO:0000313" key="10">
    <source>
        <dbReference type="EMBL" id="HIU37988.1"/>
    </source>
</evidence>
<accession>A0A9D1IIM4</accession>
<evidence type="ECO:0000259" key="9">
    <source>
        <dbReference type="Pfam" id="PF02224"/>
    </source>
</evidence>
<keyword evidence="3 8" id="KW-0547">Nucleotide-binding</keyword>
<dbReference type="GO" id="GO:0036431">
    <property type="term" value="F:dCMP kinase activity"/>
    <property type="evidence" value="ECO:0007669"/>
    <property type="project" value="InterPro"/>
</dbReference>
<evidence type="ECO:0000256" key="6">
    <source>
        <dbReference type="ARBA" id="ARBA00047615"/>
    </source>
</evidence>
<dbReference type="GO" id="GO:0005829">
    <property type="term" value="C:cytosol"/>
    <property type="evidence" value="ECO:0007669"/>
    <property type="project" value="TreeGrafter"/>
</dbReference>
<evidence type="ECO:0000256" key="7">
    <source>
        <dbReference type="ARBA" id="ARBA00048478"/>
    </source>
</evidence>
<sequence length="218" mass="23678">MIPVITIDGPTASGKGTVAARVAAALGFFYLDSGALYRLCAYKALKEKVSLEDEHALGEVASSLAPHFEDAKIYLDGEDVTDKIRAEEVGVAASKVAALPTVRKALLEVQKRARKAPGLVADGRDMGSVIFPDAPLKVFLTASAQARAQRRFNQLKEKGIVANIDTLTRDLEERDRRDMQRAVSPLAPAKDAKILDSSELSIEATVNQVLQWYKEVTQ</sequence>
<feature type="domain" description="Cytidylate kinase" evidence="9">
    <location>
        <begin position="5"/>
        <end position="214"/>
    </location>
</feature>
<organism evidence="10 11">
    <name type="scientific">Candidatus Aphodousia faecigallinarum</name>
    <dbReference type="NCBI Taxonomy" id="2840677"/>
    <lineage>
        <taxon>Bacteria</taxon>
        <taxon>Pseudomonadati</taxon>
        <taxon>Pseudomonadota</taxon>
        <taxon>Betaproteobacteria</taxon>
        <taxon>Burkholderiales</taxon>
        <taxon>Sutterellaceae</taxon>
        <taxon>Sutterellaceae incertae sedis</taxon>
        <taxon>Candidatus Aphodousia</taxon>
    </lineage>
</organism>
<dbReference type="EC" id="2.7.4.25" evidence="8"/>
<comment type="catalytic activity">
    <reaction evidence="6 8">
        <text>dCMP + ATP = dCDP + ADP</text>
        <dbReference type="Rhea" id="RHEA:25094"/>
        <dbReference type="ChEBI" id="CHEBI:30616"/>
        <dbReference type="ChEBI" id="CHEBI:57566"/>
        <dbReference type="ChEBI" id="CHEBI:58593"/>
        <dbReference type="ChEBI" id="CHEBI:456216"/>
        <dbReference type="EC" id="2.7.4.25"/>
    </reaction>
</comment>
<evidence type="ECO:0000256" key="8">
    <source>
        <dbReference type="HAMAP-Rule" id="MF_00238"/>
    </source>
</evidence>
<evidence type="ECO:0000313" key="11">
    <source>
        <dbReference type="Proteomes" id="UP000824083"/>
    </source>
</evidence>
<dbReference type="Pfam" id="PF02224">
    <property type="entry name" value="Cytidylate_kin"/>
    <property type="match status" value="1"/>
</dbReference>
<dbReference type="Proteomes" id="UP000824083">
    <property type="component" value="Unassembled WGS sequence"/>
</dbReference>
<protein>
    <recommendedName>
        <fullName evidence="8">Cytidylate kinase</fullName>
        <shortName evidence="8">CK</shortName>
        <ecNumber evidence="8">2.7.4.25</ecNumber>
    </recommendedName>
    <alternativeName>
        <fullName evidence="8">Cytidine monophosphate kinase</fullName>
        <shortName evidence="8">CMP kinase</shortName>
    </alternativeName>
</protein>
<dbReference type="SUPFAM" id="SSF52540">
    <property type="entry name" value="P-loop containing nucleoside triphosphate hydrolases"/>
    <property type="match status" value="1"/>
</dbReference>
<comment type="subcellular location">
    <subcellularLocation>
        <location evidence="8">Cytoplasm</location>
    </subcellularLocation>
</comment>
<evidence type="ECO:0000256" key="3">
    <source>
        <dbReference type="ARBA" id="ARBA00022741"/>
    </source>
</evidence>
<dbReference type="InterPro" id="IPR003136">
    <property type="entry name" value="Cytidylate_kin"/>
</dbReference>
<dbReference type="InterPro" id="IPR027417">
    <property type="entry name" value="P-loop_NTPase"/>
</dbReference>
<reference evidence="10" key="2">
    <citation type="journal article" date="2021" name="PeerJ">
        <title>Extensive microbial diversity within the chicken gut microbiome revealed by metagenomics and culture.</title>
        <authorList>
            <person name="Gilroy R."/>
            <person name="Ravi A."/>
            <person name="Getino M."/>
            <person name="Pursley I."/>
            <person name="Horton D.L."/>
            <person name="Alikhan N.F."/>
            <person name="Baker D."/>
            <person name="Gharbi K."/>
            <person name="Hall N."/>
            <person name="Watson M."/>
            <person name="Adriaenssens E.M."/>
            <person name="Foster-Nyarko E."/>
            <person name="Jarju S."/>
            <person name="Secka A."/>
            <person name="Antonio M."/>
            <person name="Oren A."/>
            <person name="Chaudhuri R.R."/>
            <person name="La Ragione R."/>
            <person name="Hildebrand F."/>
            <person name="Pallen M.J."/>
        </authorList>
    </citation>
    <scope>NUCLEOTIDE SEQUENCE</scope>
    <source>
        <strain evidence="10">7463</strain>
    </source>
</reference>
<keyword evidence="8" id="KW-0963">Cytoplasm</keyword>
<evidence type="ECO:0000256" key="2">
    <source>
        <dbReference type="ARBA" id="ARBA00022679"/>
    </source>
</evidence>
<dbReference type="CDD" id="cd02020">
    <property type="entry name" value="CMPK"/>
    <property type="match status" value="1"/>
</dbReference>
<keyword evidence="4 8" id="KW-0418">Kinase</keyword>
<comment type="similarity">
    <text evidence="1 8">Belongs to the cytidylate kinase family. Type 1 subfamily.</text>
</comment>
<dbReference type="GO" id="GO:0005524">
    <property type="term" value="F:ATP binding"/>
    <property type="evidence" value="ECO:0007669"/>
    <property type="project" value="UniProtKB-UniRule"/>
</dbReference>
<comment type="caution">
    <text evidence="10">The sequence shown here is derived from an EMBL/GenBank/DDBJ whole genome shotgun (WGS) entry which is preliminary data.</text>
</comment>
<name>A0A9D1IIM4_9BURK</name>
<keyword evidence="2 8" id="KW-0808">Transferase</keyword>
<dbReference type="PANTHER" id="PTHR21299">
    <property type="entry name" value="CYTIDYLATE KINASE/PANTOATE-BETA-ALANINE LIGASE"/>
    <property type="match status" value="1"/>
</dbReference>
<dbReference type="HAMAP" id="MF_00238">
    <property type="entry name" value="Cytidyl_kinase_type1"/>
    <property type="match status" value="1"/>
</dbReference>
<dbReference type="EMBL" id="DVMY01000105">
    <property type="protein sequence ID" value="HIU37988.1"/>
    <property type="molecule type" value="Genomic_DNA"/>
</dbReference>
<evidence type="ECO:0000256" key="4">
    <source>
        <dbReference type="ARBA" id="ARBA00022777"/>
    </source>
</evidence>
<evidence type="ECO:0000256" key="5">
    <source>
        <dbReference type="ARBA" id="ARBA00022840"/>
    </source>
</evidence>